<evidence type="ECO:0000256" key="5">
    <source>
        <dbReference type="RuleBase" id="RU367026"/>
    </source>
</evidence>
<evidence type="ECO:0000313" key="8">
    <source>
        <dbReference type="EMBL" id="TIC04729.1"/>
    </source>
</evidence>
<comment type="caution">
    <text evidence="5">Lacks conserved residue(s) required for the propagation of feature annotation.</text>
</comment>
<dbReference type="GO" id="GO:0006888">
    <property type="term" value="P:endoplasmic reticulum to Golgi vesicle-mediated transport"/>
    <property type="evidence" value="ECO:0007669"/>
    <property type="project" value="UniProtKB-UniRule"/>
</dbReference>
<dbReference type="PANTHER" id="PTHR12701:SF20">
    <property type="entry name" value="ENDOPLASMIC RETICULUM TRANSMEMBRANE PROTEIN"/>
    <property type="match status" value="1"/>
</dbReference>
<comment type="similarity">
    <text evidence="5">Belongs to the BCAP29/BCAP31 family.</text>
</comment>
<evidence type="ECO:0000313" key="9">
    <source>
        <dbReference type="Proteomes" id="UP000307169"/>
    </source>
</evidence>
<dbReference type="InterPro" id="IPR008417">
    <property type="entry name" value="BAP29/BAP31"/>
</dbReference>
<keyword evidence="5" id="KW-0813">Transport</keyword>
<feature type="domain" description="BAP29/BAP31 transmembrane" evidence="7">
    <location>
        <begin position="1"/>
        <end position="111"/>
    </location>
</feature>
<keyword evidence="3 5" id="KW-1133">Transmembrane helix</keyword>
<comment type="subcellular location">
    <subcellularLocation>
        <location evidence="5">Endoplasmic reticulum membrane</location>
        <topology evidence="5">Multi-pass membrane protein</topology>
    </subcellularLocation>
    <subcellularLocation>
        <location evidence="1">Membrane</location>
        <topology evidence="1">Multi-pass membrane protein</topology>
    </subcellularLocation>
</comment>
<name>A0A4T0P5Y2_9BASI</name>
<keyword evidence="5" id="KW-0653">Protein transport</keyword>
<dbReference type="AlphaFoldDB" id="A0A4T0P5Y2"/>
<comment type="function">
    <text evidence="5">May play a role in anterograde transport of membrane proteins from the endoplasmic reticulum to the Golgi.</text>
</comment>
<evidence type="ECO:0000256" key="2">
    <source>
        <dbReference type="ARBA" id="ARBA00022692"/>
    </source>
</evidence>
<dbReference type="GO" id="GO:0005789">
    <property type="term" value="C:endoplasmic reticulum membrane"/>
    <property type="evidence" value="ECO:0007669"/>
    <property type="project" value="UniProtKB-SubCell"/>
</dbReference>
<evidence type="ECO:0000256" key="3">
    <source>
        <dbReference type="ARBA" id="ARBA00022989"/>
    </source>
</evidence>
<reference evidence="8 9" key="1">
    <citation type="submission" date="2019-03" db="EMBL/GenBank/DDBJ databases">
        <title>Sequencing 25 genomes of Wallemia mellicola.</title>
        <authorList>
            <person name="Gostincar C."/>
        </authorList>
    </citation>
    <scope>NUCLEOTIDE SEQUENCE [LARGE SCALE GENOMIC DNA]</scope>
    <source>
        <strain evidence="8 9">EXF-1262</strain>
    </source>
</reference>
<sequence>MTLYYSLVFGLLSAEIVTFLVLVAPMPFAFKQKFFKFLSTNPLVAKLQYSLKISLIFTSILFFDAVQRMLRVVKEGQTAKEEHAFTDVRSETNFAARKFYSQRNVYLTGMSHLSFRHLYKTHFQKVSPSFSACGILSRVFGIIMDLIQSQEELGLMKKDGQSSAAQNFKKQIEAKDREIAFPEILKKQSTQNNKAMNELVDNANSSSGSKKEK</sequence>
<keyword evidence="5" id="KW-0931">ER-Golgi transport</keyword>
<keyword evidence="8" id="KW-0675">Receptor</keyword>
<gene>
    <name evidence="8" type="ORF">E3Q17_00334</name>
</gene>
<dbReference type="GO" id="GO:0070973">
    <property type="term" value="P:protein localization to endoplasmic reticulum exit site"/>
    <property type="evidence" value="ECO:0007669"/>
    <property type="project" value="UniProtKB-UniRule"/>
</dbReference>
<organism evidence="8 9">
    <name type="scientific">Wallemia mellicola</name>
    <dbReference type="NCBI Taxonomy" id="1708541"/>
    <lineage>
        <taxon>Eukaryota</taxon>
        <taxon>Fungi</taxon>
        <taxon>Dikarya</taxon>
        <taxon>Basidiomycota</taxon>
        <taxon>Wallemiomycotina</taxon>
        <taxon>Wallemiomycetes</taxon>
        <taxon>Wallemiales</taxon>
        <taxon>Wallemiaceae</taxon>
        <taxon>Wallemia</taxon>
    </lineage>
</organism>
<dbReference type="Pfam" id="PF05529">
    <property type="entry name" value="Bap31"/>
    <property type="match status" value="1"/>
</dbReference>
<accession>A0A4T0P5Y2</accession>
<protein>
    <recommendedName>
        <fullName evidence="5">Endoplasmic reticulum transmembrane protein</fullName>
    </recommendedName>
</protein>
<dbReference type="GO" id="GO:0006886">
    <property type="term" value="P:intracellular protein transport"/>
    <property type="evidence" value="ECO:0007669"/>
    <property type="project" value="UniProtKB-UniRule"/>
</dbReference>
<evidence type="ECO:0000256" key="6">
    <source>
        <dbReference type="SAM" id="MobiDB-lite"/>
    </source>
</evidence>
<dbReference type="EMBL" id="SPRH01000002">
    <property type="protein sequence ID" value="TIC04729.1"/>
    <property type="molecule type" value="Genomic_DNA"/>
</dbReference>
<feature type="transmembrane region" description="Helical" evidence="5">
    <location>
        <begin position="7"/>
        <end position="29"/>
    </location>
</feature>
<keyword evidence="4 5" id="KW-0472">Membrane</keyword>
<keyword evidence="2 5" id="KW-0812">Transmembrane</keyword>
<evidence type="ECO:0000256" key="4">
    <source>
        <dbReference type="ARBA" id="ARBA00023136"/>
    </source>
</evidence>
<evidence type="ECO:0000256" key="1">
    <source>
        <dbReference type="ARBA" id="ARBA00004141"/>
    </source>
</evidence>
<dbReference type="InterPro" id="IPR040463">
    <property type="entry name" value="BAP29/BAP31_N"/>
</dbReference>
<dbReference type="Proteomes" id="UP000307169">
    <property type="component" value="Unassembled WGS sequence"/>
</dbReference>
<dbReference type="PANTHER" id="PTHR12701">
    <property type="entry name" value="BCR-ASSOCIATED PROTEIN, BAP"/>
    <property type="match status" value="1"/>
</dbReference>
<evidence type="ECO:0000259" key="7">
    <source>
        <dbReference type="Pfam" id="PF05529"/>
    </source>
</evidence>
<keyword evidence="5" id="KW-0256">Endoplasmic reticulum</keyword>
<comment type="caution">
    <text evidence="8">The sequence shown here is derived from an EMBL/GenBank/DDBJ whole genome shotgun (WGS) entry which is preliminary data.</text>
</comment>
<feature type="compositionally biased region" description="Polar residues" evidence="6">
    <location>
        <begin position="202"/>
        <end position="213"/>
    </location>
</feature>
<proteinExistence type="inferred from homology"/>
<feature type="region of interest" description="Disordered" evidence="6">
    <location>
        <begin position="185"/>
        <end position="213"/>
    </location>
</feature>